<dbReference type="InterPro" id="IPR036388">
    <property type="entry name" value="WH-like_DNA-bd_sf"/>
</dbReference>
<dbReference type="InterPro" id="IPR011991">
    <property type="entry name" value="ArsR-like_HTH"/>
</dbReference>
<dbReference type="Proteomes" id="UP000231632">
    <property type="component" value="Unassembled WGS sequence"/>
</dbReference>
<dbReference type="InterPro" id="IPR051081">
    <property type="entry name" value="HTH_MetalResp_TranReg"/>
</dbReference>
<name>A0A1L8CMK7_9PROT</name>
<evidence type="ECO:0000313" key="7">
    <source>
        <dbReference type="Proteomes" id="UP000231632"/>
    </source>
</evidence>
<organism evidence="6 7">
    <name type="scientific">Mariprofundus micogutta</name>
    <dbReference type="NCBI Taxonomy" id="1921010"/>
    <lineage>
        <taxon>Bacteria</taxon>
        <taxon>Pseudomonadati</taxon>
        <taxon>Pseudomonadota</taxon>
        <taxon>Candidatius Mariprofundia</taxon>
        <taxon>Mariprofundales</taxon>
        <taxon>Mariprofundaceae</taxon>
        <taxon>Mariprofundus</taxon>
    </lineage>
</organism>
<sequence>MQLAEFFKALGEPVRLRLFSLIATSGEQCVCHLTEALELPQSTISRHLGVLRHAGLVYARRDGKWMYYQLADDVSPELIAIVQQSYTSDAQFTLDTERLSSSRNC</sequence>
<keyword evidence="1" id="KW-0059">Arsenical resistance</keyword>
<dbReference type="OrthoDB" id="9793058at2"/>
<feature type="domain" description="HTH arsR-type" evidence="5">
    <location>
        <begin position="1"/>
        <end position="90"/>
    </location>
</feature>
<gene>
    <name evidence="6" type="ORF">MMIC_P1105</name>
</gene>
<evidence type="ECO:0000259" key="5">
    <source>
        <dbReference type="PROSITE" id="PS50987"/>
    </source>
</evidence>
<dbReference type="AlphaFoldDB" id="A0A1L8CMK7"/>
<dbReference type="Pfam" id="PF01022">
    <property type="entry name" value="HTH_5"/>
    <property type="match status" value="1"/>
</dbReference>
<dbReference type="SMART" id="SM00418">
    <property type="entry name" value="HTH_ARSR"/>
    <property type="match status" value="1"/>
</dbReference>
<dbReference type="CDD" id="cd00090">
    <property type="entry name" value="HTH_ARSR"/>
    <property type="match status" value="1"/>
</dbReference>
<dbReference type="InterPro" id="IPR001845">
    <property type="entry name" value="HTH_ArsR_DNA-bd_dom"/>
</dbReference>
<accession>A0A1L8CMK7</accession>
<evidence type="ECO:0000256" key="4">
    <source>
        <dbReference type="ARBA" id="ARBA00023163"/>
    </source>
</evidence>
<dbReference type="RefSeq" id="WP_072659451.1">
    <property type="nucleotide sequence ID" value="NZ_BDFD01000007.1"/>
</dbReference>
<evidence type="ECO:0000256" key="3">
    <source>
        <dbReference type="ARBA" id="ARBA00023125"/>
    </source>
</evidence>
<dbReference type="PANTHER" id="PTHR33154:SF18">
    <property type="entry name" value="ARSENICAL RESISTANCE OPERON REPRESSOR"/>
    <property type="match status" value="1"/>
</dbReference>
<dbReference type="PANTHER" id="PTHR33154">
    <property type="entry name" value="TRANSCRIPTIONAL REGULATOR, ARSR FAMILY"/>
    <property type="match status" value="1"/>
</dbReference>
<keyword evidence="2" id="KW-0805">Transcription regulation</keyword>
<dbReference type="Gene3D" id="1.10.10.10">
    <property type="entry name" value="Winged helix-like DNA-binding domain superfamily/Winged helix DNA-binding domain"/>
    <property type="match status" value="1"/>
</dbReference>
<evidence type="ECO:0000256" key="2">
    <source>
        <dbReference type="ARBA" id="ARBA00023015"/>
    </source>
</evidence>
<comment type="caution">
    <text evidence="6">The sequence shown here is derived from an EMBL/GenBank/DDBJ whole genome shotgun (WGS) entry which is preliminary data.</text>
</comment>
<evidence type="ECO:0000256" key="1">
    <source>
        <dbReference type="ARBA" id="ARBA00022849"/>
    </source>
</evidence>
<dbReference type="SUPFAM" id="SSF46785">
    <property type="entry name" value="Winged helix' DNA-binding domain"/>
    <property type="match status" value="1"/>
</dbReference>
<dbReference type="GO" id="GO:0003677">
    <property type="term" value="F:DNA binding"/>
    <property type="evidence" value="ECO:0007669"/>
    <property type="project" value="UniProtKB-KW"/>
</dbReference>
<dbReference type="PROSITE" id="PS50987">
    <property type="entry name" value="HTH_ARSR_2"/>
    <property type="match status" value="1"/>
</dbReference>
<dbReference type="NCBIfam" id="NF033788">
    <property type="entry name" value="HTH_metalloreg"/>
    <property type="match status" value="1"/>
</dbReference>
<dbReference type="InterPro" id="IPR036390">
    <property type="entry name" value="WH_DNA-bd_sf"/>
</dbReference>
<dbReference type="GO" id="GO:0003700">
    <property type="term" value="F:DNA-binding transcription factor activity"/>
    <property type="evidence" value="ECO:0007669"/>
    <property type="project" value="InterPro"/>
</dbReference>
<protein>
    <submittedName>
        <fullName evidence="6">ArsR family transcriptional regulator</fullName>
    </submittedName>
</protein>
<dbReference type="PRINTS" id="PR00778">
    <property type="entry name" value="HTHARSR"/>
</dbReference>
<keyword evidence="3" id="KW-0238">DNA-binding</keyword>
<keyword evidence="7" id="KW-1185">Reference proteome</keyword>
<dbReference type="STRING" id="1921010.MMIC_P1105"/>
<keyword evidence="4" id="KW-0804">Transcription</keyword>
<evidence type="ECO:0000313" key="6">
    <source>
        <dbReference type="EMBL" id="GAV20143.1"/>
    </source>
</evidence>
<proteinExistence type="predicted"/>
<dbReference type="EMBL" id="BDFD01000007">
    <property type="protein sequence ID" value="GAV20143.1"/>
    <property type="molecule type" value="Genomic_DNA"/>
</dbReference>
<dbReference type="GO" id="GO:0046685">
    <property type="term" value="P:response to arsenic-containing substance"/>
    <property type="evidence" value="ECO:0007669"/>
    <property type="project" value="UniProtKB-KW"/>
</dbReference>
<reference evidence="6 7" key="1">
    <citation type="journal article" date="2017" name="Arch. Microbiol.">
        <title>Mariprofundus micogutta sp. nov., a novel iron-oxidizing zetaproteobacterium isolated from a deep-sea hydrothermal field at the Bayonnaise knoll of the Izu-Ogasawara arc, and a description of Mariprofundales ord. nov. and Zetaproteobacteria classis nov.</title>
        <authorList>
            <person name="Makita H."/>
            <person name="Tanaka E."/>
            <person name="Mitsunobu S."/>
            <person name="Miyazaki M."/>
            <person name="Nunoura T."/>
            <person name="Uematsu K."/>
            <person name="Takaki Y."/>
            <person name="Nishi S."/>
            <person name="Shimamura S."/>
            <person name="Takai K."/>
        </authorList>
    </citation>
    <scope>NUCLEOTIDE SEQUENCE [LARGE SCALE GENOMIC DNA]</scope>
    <source>
        <strain evidence="6 7">ET2</strain>
    </source>
</reference>